<evidence type="ECO:0000256" key="2">
    <source>
        <dbReference type="SAM" id="Phobius"/>
    </source>
</evidence>
<evidence type="ECO:0000313" key="4">
    <source>
        <dbReference type="Proteomes" id="UP000226079"/>
    </source>
</evidence>
<reference evidence="3 4" key="1">
    <citation type="submission" date="2017-10" db="EMBL/GenBank/DDBJ databases">
        <title>Sequencing the genomes of 1000 actinobacteria strains.</title>
        <authorList>
            <person name="Klenk H.-P."/>
        </authorList>
    </citation>
    <scope>NUCLEOTIDE SEQUENCE [LARGE SCALE GENOMIC DNA]</scope>
    <source>
        <strain evidence="3 4">DSM 15597</strain>
    </source>
</reference>
<evidence type="ECO:0000256" key="1">
    <source>
        <dbReference type="SAM" id="MobiDB-lite"/>
    </source>
</evidence>
<sequence>MNELDEKLRDELMTSAETFAPATDFEAVLARARQARQNRTALRLVVVAAVVMVAGAVGWSTAPHWLLGGSAPVLATPSPVPTASQSVRPSVSPGTKESVTFGSADGLGAPVKQLKVTAERLSTPDSYQLNFVVTATDGKVQRVRPEPSGDERAALGGSGPLLVALIPGRIDDIYWSDRQYGAANRIKPEKVAMRYLPQVDATVAVAMADVNVDAAAMGCVWIGTEGTGHDCSNGAVASVGITLSTSGRTGTLIWDKALGLDVMTVSDGGRLGGVEPASEPNWTTLGSGGVLTTMVVLPRGASLLDQSFEGDGVEWGTGSFEDRQVILASSKEPSYIRSVFSQVTYRAADGREATWKAPS</sequence>
<dbReference type="RefSeq" id="WP_098461797.1">
    <property type="nucleotide sequence ID" value="NZ_PDJC01000001.1"/>
</dbReference>
<protein>
    <submittedName>
        <fullName evidence="3">Uncharacterized protein</fullName>
    </submittedName>
</protein>
<dbReference type="AlphaFoldDB" id="A0A2A9CVK2"/>
<organism evidence="3 4">
    <name type="scientific">Propionicimonas paludicola</name>
    <dbReference type="NCBI Taxonomy" id="185243"/>
    <lineage>
        <taxon>Bacteria</taxon>
        <taxon>Bacillati</taxon>
        <taxon>Actinomycetota</taxon>
        <taxon>Actinomycetes</taxon>
        <taxon>Propionibacteriales</taxon>
        <taxon>Nocardioidaceae</taxon>
        <taxon>Propionicimonas</taxon>
    </lineage>
</organism>
<dbReference type="EMBL" id="PDJC01000001">
    <property type="protein sequence ID" value="PFG18438.1"/>
    <property type="molecule type" value="Genomic_DNA"/>
</dbReference>
<comment type="caution">
    <text evidence="3">The sequence shown here is derived from an EMBL/GenBank/DDBJ whole genome shotgun (WGS) entry which is preliminary data.</text>
</comment>
<feature type="region of interest" description="Disordered" evidence="1">
    <location>
        <begin position="78"/>
        <end position="104"/>
    </location>
</feature>
<gene>
    <name evidence="3" type="ORF">ATK74_3027</name>
</gene>
<feature type="transmembrane region" description="Helical" evidence="2">
    <location>
        <begin position="41"/>
        <end position="62"/>
    </location>
</feature>
<evidence type="ECO:0000313" key="3">
    <source>
        <dbReference type="EMBL" id="PFG18438.1"/>
    </source>
</evidence>
<feature type="compositionally biased region" description="Polar residues" evidence="1">
    <location>
        <begin position="81"/>
        <end position="101"/>
    </location>
</feature>
<keyword evidence="4" id="KW-1185">Reference proteome</keyword>
<keyword evidence="2" id="KW-1133">Transmembrane helix</keyword>
<accession>A0A2A9CVK2</accession>
<keyword evidence="2" id="KW-0472">Membrane</keyword>
<name>A0A2A9CVK2_9ACTN</name>
<dbReference type="Proteomes" id="UP000226079">
    <property type="component" value="Unassembled WGS sequence"/>
</dbReference>
<proteinExistence type="predicted"/>
<keyword evidence="2" id="KW-0812">Transmembrane</keyword>